<dbReference type="SUPFAM" id="SSF52047">
    <property type="entry name" value="RNI-like"/>
    <property type="match status" value="1"/>
</dbReference>
<accession>A0AA38ZAG2</accession>
<dbReference type="GO" id="GO:0043531">
    <property type="term" value="F:ADP binding"/>
    <property type="evidence" value="ECO:0007669"/>
    <property type="project" value="InterPro"/>
</dbReference>
<keyword evidence="11" id="KW-1185">Reference proteome</keyword>
<evidence type="ECO:0000259" key="7">
    <source>
        <dbReference type="Pfam" id="PF18052"/>
    </source>
</evidence>
<dbReference type="PANTHER" id="PTHR36766">
    <property type="entry name" value="PLANT BROAD-SPECTRUM MILDEW RESISTANCE PROTEIN RPW8"/>
    <property type="match status" value="1"/>
</dbReference>
<comment type="caution">
    <text evidence="10">The sequence shown here is derived from an EMBL/GenBank/DDBJ whole genome shotgun (WGS) entry which is preliminary data.</text>
</comment>
<evidence type="ECO:0000259" key="6">
    <source>
        <dbReference type="Pfam" id="PF00931"/>
    </source>
</evidence>
<dbReference type="FunFam" id="1.10.10.10:FF:000322">
    <property type="entry name" value="Probable disease resistance protein At1g63360"/>
    <property type="match status" value="1"/>
</dbReference>
<dbReference type="GO" id="GO:0006952">
    <property type="term" value="P:defense response"/>
    <property type="evidence" value="ECO:0007669"/>
    <property type="project" value="UniProtKB-KW"/>
</dbReference>
<dbReference type="Gene3D" id="1.10.10.10">
    <property type="entry name" value="Winged helix-like DNA-binding domain superfamily/Winged helix DNA-binding domain"/>
    <property type="match status" value="1"/>
</dbReference>
<evidence type="ECO:0000256" key="1">
    <source>
        <dbReference type="ARBA" id="ARBA00022614"/>
    </source>
</evidence>
<dbReference type="InterPro" id="IPR058922">
    <property type="entry name" value="WHD_DRP"/>
</dbReference>
<evidence type="ECO:0000256" key="3">
    <source>
        <dbReference type="ARBA" id="ARBA00022741"/>
    </source>
</evidence>
<dbReference type="SUPFAM" id="SSF52058">
    <property type="entry name" value="L domain-like"/>
    <property type="match status" value="2"/>
</dbReference>
<evidence type="ECO:0000313" key="10">
    <source>
        <dbReference type="EMBL" id="KAJ9685413.1"/>
    </source>
</evidence>
<evidence type="ECO:0000259" key="9">
    <source>
        <dbReference type="Pfam" id="PF25019"/>
    </source>
</evidence>
<evidence type="ECO:0000259" key="8">
    <source>
        <dbReference type="Pfam" id="PF23559"/>
    </source>
</evidence>
<dbReference type="InterPro" id="IPR041118">
    <property type="entry name" value="Rx_N"/>
</dbReference>
<keyword evidence="1" id="KW-0433">Leucine-rich repeat</keyword>
<proteinExistence type="predicted"/>
<dbReference type="GO" id="GO:0051707">
    <property type="term" value="P:response to other organism"/>
    <property type="evidence" value="ECO:0007669"/>
    <property type="project" value="UniProtKB-ARBA"/>
</dbReference>
<dbReference type="PRINTS" id="PR00364">
    <property type="entry name" value="DISEASERSIST"/>
</dbReference>
<dbReference type="Gene3D" id="3.40.50.300">
    <property type="entry name" value="P-loop containing nucleotide triphosphate hydrolases"/>
    <property type="match status" value="1"/>
</dbReference>
<dbReference type="Pfam" id="PF00931">
    <property type="entry name" value="NB-ARC"/>
    <property type="match status" value="1"/>
</dbReference>
<dbReference type="InterPro" id="IPR056789">
    <property type="entry name" value="LRR_R13L1-DRL21"/>
</dbReference>
<protein>
    <recommendedName>
        <fullName evidence="12">Disease resistance RPP13-like protein 1</fullName>
    </recommendedName>
</protein>
<feature type="domain" description="Disease resistance N-terminal" evidence="7">
    <location>
        <begin position="9"/>
        <end position="101"/>
    </location>
</feature>
<feature type="domain" description="Disease resistance protein winged helix" evidence="8">
    <location>
        <begin position="440"/>
        <end position="508"/>
    </location>
</feature>
<name>A0AA38ZAG2_VITRO</name>
<dbReference type="FunFam" id="3.40.50.300:FF:001091">
    <property type="entry name" value="Probable disease resistance protein At1g61300"/>
    <property type="match status" value="1"/>
</dbReference>
<evidence type="ECO:0000256" key="5">
    <source>
        <dbReference type="ARBA" id="ARBA00022840"/>
    </source>
</evidence>
<feature type="domain" description="R13L1/DRL21-like LRR repeat region" evidence="9">
    <location>
        <begin position="703"/>
        <end position="830"/>
    </location>
</feature>
<dbReference type="Proteomes" id="UP001168098">
    <property type="component" value="Unassembled WGS sequence"/>
</dbReference>
<keyword evidence="2" id="KW-0677">Repeat</keyword>
<feature type="domain" description="NB-ARC" evidence="6">
    <location>
        <begin position="181"/>
        <end position="353"/>
    </location>
</feature>
<evidence type="ECO:0000313" key="11">
    <source>
        <dbReference type="Proteomes" id="UP001168098"/>
    </source>
</evidence>
<dbReference type="Gene3D" id="1.20.5.4130">
    <property type="match status" value="1"/>
</dbReference>
<dbReference type="EMBL" id="JARBHA010000013">
    <property type="protein sequence ID" value="KAJ9685413.1"/>
    <property type="molecule type" value="Genomic_DNA"/>
</dbReference>
<reference evidence="10 11" key="1">
    <citation type="journal article" date="2023" name="BMC Biotechnol.">
        <title>Vitis rotundifolia cv Carlos genome sequencing.</title>
        <authorList>
            <person name="Huff M."/>
            <person name="Hulse-Kemp A."/>
            <person name="Scheffler B."/>
            <person name="Youngblood R."/>
            <person name="Simpson S."/>
            <person name="Babiker E."/>
            <person name="Staton M."/>
        </authorList>
    </citation>
    <scope>NUCLEOTIDE SEQUENCE [LARGE SCALE GENOMIC DNA]</scope>
    <source>
        <tissue evidence="10">Leaf</tissue>
    </source>
</reference>
<evidence type="ECO:0000256" key="2">
    <source>
        <dbReference type="ARBA" id="ARBA00022737"/>
    </source>
</evidence>
<dbReference type="CDD" id="cd14798">
    <property type="entry name" value="RX-CC_like"/>
    <property type="match status" value="1"/>
</dbReference>
<organism evidence="10 11">
    <name type="scientific">Vitis rotundifolia</name>
    <name type="common">Muscadine grape</name>
    <dbReference type="NCBI Taxonomy" id="103349"/>
    <lineage>
        <taxon>Eukaryota</taxon>
        <taxon>Viridiplantae</taxon>
        <taxon>Streptophyta</taxon>
        <taxon>Embryophyta</taxon>
        <taxon>Tracheophyta</taxon>
        <taxon>Spermatophyta</taxon>
        <taxon>Magnoliopsida</taxon>
        <taxon>eudicotyledons</taxon>
        <taxon>Gunneridae</taxon>
        <taxon>Pentapetalae</taxon>
        <taxon>rosids</taxon>
        <taxon>Vitales</taxon>
        <taxon>Vitaceae</taxon>
        <taxon>Viteae</taxon>
        <taxon>Vitis</taxon>
    </lineage>
</organism>
<dbReference type="Pfam" id="PF25019">
    <property type="entry name" value="LRR_R13L1-DRL21"/>
    <property type="match status" value="1"/>
</dbReference>
<dbReference type="GO" id="GO:0005524">
    <property type="term" value="F:ATP binding"/>
    <property type="evidence" value="ECO:0007669"/>
    <property type="project" value="UniProtKB-KW"/>
</dbReference>
<gene>
    <name evidence="10" type="ORF">PVL29_017448</name>
</gene>
<keyword evidence="4" id="KW-0611">Plant defense</keyword>
<evidence type="ECO:0000256" key="4">
    <source>
        <dbReference type="ARBA" id="ARBA00022821"/>
    </source>
</evidence>
<keyword evidence="5" id="KW-0067">ATP-binding</keyword>
<dbReference type="InterPro" id="IPR027417">
    <property type="entry name" value="P-loop_NTPase"/>
</dbReference>
<dbReference type="Gene3D" id="3.80.10.10">
    <property type="entry name" value="Ribonuclease Inhibitor"/>
    <property type="match status" value="4"/>
</dbReference>
<sequence>MAFVGEAFLSAFIGTLFDKLASSELLKFARQEQIHAEIKKWERMLLKIYVVLEDAEEKQMTNRLVKMWLDELKDLAYDVEDILDEFATEALRRNLMAIPQPSTSKVWSFIPSCCTSFSASAVQFNFRMGSKIETITARLQDISIQKNDLVLRENAGGSSHQIRDRLPTTSLVVESHVYGRETDKKAILDMLLKDESTDNEVCIISVVGMGGLGKTTLAQLAYNDDKVKDHFDLRVWVCVSDDFDVLRIAKIILQSVAPHTIHDANDLNLVQVSLKEELSGKRFLLILDDVWSERSDKWDSLCSPLGAGASGSKIVVTTRNMGVVSAITGTCSSYTLAELSFDDCLSLFTQQALGRTNFDNHPNLKAIGEEIVKKCKGLPLAAKTLGSLLRTKIDLDAWREISRSKIWDLPEERSGILPALKLSYHHLPSHLKRCFAYCSIFPKDYEFDKDELILLWMAEGFLQHAKGVKQLEDLGSEYFYDLFSRSFFQQSSHSSSSFLMHDLINDLAQFVARETCFNLEDKLGNGKQTTIYEKAQHSSFIRQYDNRIEKLGSFLELKSLRTLLALPVNAFSSHGNLISTKMVQDLLTTLRCLRVLSLSGYSIRKLPDSIGDCRSLRYLNLSFSSIKILPKSVGHLYNLQALILHNCHQLIELPKETGNLINLRHLDLTNTPELKVMPPQIGNLINLQTLSKFIVGRDERSGIQELKHLSDLREKIYILGLHNVVNIRDAMDANLKHKHNIEELIMEWSNNFGDSRIEWNEMPVLELLQPHGNLKKLTVAFYGGTNFPSWMGDPSFSTMVSLTLKDCRMCTSLPSLGQLSSLKELCIEGMSEIKTIGAEFYGKVSLSVKPFLSLVSLIFGDMAEWEEWCFSNVVEEVELFSHLQELTLRNCPKLIKKLPDCLPSLLKLNIFKCPKLADPLERFPCLGQLHLTECDEVVLTNVTDLTYVAALDIRSISGLTCLKHGLRPFLAALENLVICDCDELTSLWENGLGAESLCHLQHLKIQGCPALVSLEEQCLPCSLEYLEIKGCANLEKLPNGLQNLTCLEKLRIEECPKLESFPQMGLPPMLRSLVIENCEGLKSLPCDDNTYSYLVELHIKNCESLDSLPEGIMHYNSISANNTCLLEVLKIEQCSSLKSFPSGKLPSTLKQLEISDGMELESISERMVHNTMLEYLSIDCDPHLKILPECLHNLTFLSIGDCPGLESFPERGLPMPNLKTLLIGFCENLKFLPNRMQNLKSLEYLIIAFCPGLVFFPEGGLAPNLKYLKIDNCENLKAPLSEWGFHGLESLASLALQNLNSLKRLYISCCAKLWSLGLPPTLASLNISECPILKERCLKEKGEHWPNIADIPNIRIDHELIH</sequence>
<dbReference type="PANTHER" id="PTHR36766:SF51">
    <property type="entry name" value="DISEASE RESISTANCE RPP13-LIKE PROTEIN 1"/>
    <property type="match status" value="1"/>
</dbReference>
<dbReference type="InterPro" id="IPR036388">
    <property type="entry name" value="WH-like_DNA-bd_sf"/>
</dbReference>
<dbReference type="InterPro" id="IPR002182">
    <property type="entry name" value="NB-ARC"/>
</dbReference>
<evidence type="ECO:0008006" key="12">
    <source>
        <dbReference type="Google" id="ProtNLM"/>
    </source>
</evidence>
<dbReference type="Pfam" id="PF23559">
    <property type="entry name" value="WHD_DRP"/>
    <property type="match status" value="1"/>
</dbReference>
<dbReference type="InterPro" id="IPR038005">
    <property type="entry name" value="RX-like_CC"/>
</dbReference>
<dbReference type="SUPFAM" id="SSF52540">
    <property type="entry name" value="P-loop containing nucleoside triphosphate hydrolases"/>
    <property type="match status" value="1"/>
</dbReference>
<dbReference type="InterPro" id="IPR032675">
    <property type="entry name" value="LRR_dom_sf"/>
</dbReference>
<keyword evidence="3" id="KW-0547">Nucleotide-binding</keyword>
<dbReference type="Pfam" id="PF18052">
    <property type="entry name" value="Rx_N"/>
    <property type="match status" value="1"/>
</dbReference>